<evidence type="ECO:0000313" key="3">
    <source>
        <dbReference type="EMBL" id="PIK48162.1"/>
    </source>
</evidence>
<evidence type="ECO:0000259" key="2">
    <source>
        <dbReference type="PROSITE" id="PS50994"/>
    </source>
</evidence>
<dbReference type="InterPro" id="IPR001584">
    <property type="entry name" value="Integrase_cat-core"/>
</dbReference>
<dbReference type="Gene3D" id="3.30.70.270">
    <property type="match status" value="2"/>
</dbReference>
<dbReference type="Pfam" id="PF17919">
    <property type="entry name" value="RT_RNaseH_2"/>
    <property type="match status" value="1"/>
</dbReference>
<evidence type="ECO:0000313" key="4">
    <source>
        <dbReference type="Proteomes" id="UP000230750"/>
    </source>
</evidence>
<accession>A0A2G8KJH8</accession>
<comment type="caution">
    <text evidence="3">The sequence shown here is derived from an EMBL/GenBank/DDBJ whole genome shotgun (WGS) entry which is preliminary data.</text>
</comment>
<dbReference type="FunFam" id="3.30.70.270:FF:000026">
    <property type="entry name" value="Transposon Ty3-G Gag-Pol polyprotein"/>
    <property type="match status" value="1"/>
</dbReference>
<dbReference type="Proteomes" id="UP000230750">
    <property type="component" value="Unassembled WGS sequence"/>
</dbReference>
<dbReference type="FunFam" id="3.30.420.10:FF:000063">
    <property type="entry name" value="Retrovirus-related Pol polyprotein from transposon 297-like Protein"/>
    <property type="match status" value="1"/>
</dbReference>
<dbReference type="InterPro" id="IPR041588">
    <property type="entry name" value="Integrase_H2C2"/>
</dbReference>
<proteinExistence type="predicted"/>
<dbReference type="InterPro" id="IPR036397">
    <property type="entry name" value="RNaseH_sf"/>
</dbReference>
<gene>
    <name evidence="3" type="ORF">BSL78_14954</name>
</gene>
<keyword evidence="4" id="KW-1185">Reference proteome</keyword>
<dbReference type="GO" id="GO:0015074">
    <property type="term" value="P:DNA integration"/>
    <property type="evidence" value="ECO:0007669"/>
    <property type="project" value="InterPro"/>
</dbReference>
<dbReference type="InterPro" id="IPR043128">
    <property type="entry name" value="Rev_trsase/Diguanyl_cyclase"/>
</dbReference>
<name>A0A2G8KJH8_STIJA</name>
<sequence>MRLPFGISPAPELFQQRLEQNLEGLKGIHIIADDILVTGKGKSDQEACADHDKNMEDLLQRCRERNIKLNRDKFEYKCDEVAFIGHVVTKHGLKADPKKVEAINNMEKPTDVAGVQRFVGMAKYLTKFLPDLSDMCEPLRQLTHKDAEWNWGHAQEAAFEAIKKSLSSAPVLKYFDPKEETEGQGDASDKGLGFSLMQKGQPVTFASRALTPAETRIEKELLALIFGLERNHQYTFGRKITLWTDHKPLVSISKKPITVAPRRLQRLLLRLSHYDVDIVYKPGREMYLADTLSRAYLQTSDRSKIETETEWINMLDFLPVSKVTLKEIQTATTKDHTCQALRELITNGWPEAKSNLTPGTGPYFQVRDELSYQNGVIFKGLRCVIPTSIRGSIKQKLHQAHTGIESTLRRARDTVYWPGMNKEIKDYIEQCSICNSYCMKQPKQPLISHDIPEQPGLKIGVDIFTLDNTDYLCIVDYFSDLFEVEKLTHKKDAPSVINVLKKYFASHGIPVKLQSDNGPPFSSHAFEQFAALYQFDHVTSSPYHAQSNGKVENAIKTAKNLIKKSKAQKEDYYLSLLSWRNTPTEGLDSSPAQRHYSRRTRTLLPTASKLLRPKVVRNTLQRKKKRKEKQQYYYNKGAQTLPTLHEGQTVRIQPTNTKKKWEKAKVISKVRERSYKVQTEDGQEFQRNRKYLRLSKEPLIERSELCFEQLQTAATDDASQPDSSRQNTPYETPDPPVLRRSQRIQLVSTNCNIGDAGSAIGKTAVGGGTVAARAALRAAYVGDDLSKVGGALARVASGVSAASIILSGIGIGIDLTFLGHAIHDLVKISKNEDRRRNHSREPNGAESNRANSKDFSELLLDLVESMKLVNKIYRAA</sequence>
<dbReference type="InterPro" id="IPR012337">
    <property type="entry name" value="RNaseH-like_sf"/>
</dbReference>
<dbReference type="FunFam" id="1.10.340.70:FF:000003">
    <property type="entry name" value="Protein CBG25708"/>
    <property type="match status" value="1"/>
</dbReference>
<dbReference type="Pfam" id="PF17921">
    <property type="entry name" value="Integrase_H2C2"/>
    <property type="match status" value="1"/>
</dbReference>
<dbReference type="CDD" id="cd09274">
    <property type="entry name" value="RNase_HI_RT_Ty3"/>
    <property type="match status" value="1"/>
</dbReference>
<protein>
    <recommendedName>
        <fullName evidence="2">Integrase catalytic domain-containing protein</fullName>
    </recommendedName>
</protein>
<dbReference type="SUPFAM" id="SSF56672">
    <property type="entry name" value="DNA/RNA polymerases"/>
    <property type="match status" value="1"/>
</dbReference>
<dbReference type="Pfam" id="PF00078">
    <property type="entry name" value="RVT_1"/>
    <property type="match status" value="1"/>
</dbReference>
<feature type="compositionally biased region" description="Polar residues" evidence="1">
    <location>
        <begin position="713"/>
        <end position="730"/>
    </location>
</feature>
<dbReference type="Pfam" id="PF00665">
    <property type="entry name" value="rve"/>
    <property type="match status" value="1"/>
</dbReference>
<dbReference type="GO" id="GO:0003676">
    <property type="term" value="F:nucleic acid binding"/>
    <property type="evidence" value="ECO:0007669"/>
    <property type="project" value="InterPro"/>
</dbReference>
<dbReference type="InterPro" id="IPR050951">
    <property type="entry name" value="Retrovirus_Pol_polyprotein"/>
</dbReference>
<dbReference type="PROSITE" id="PS50994">
    <property type="entry name" value="INTEGRASE"/>
    <property type="match status" value="1"/>
</dbReference>
<dbReference type="Gene3D" id="3.30.420.10">
    <property type="entry name" value="Ribonuclease H-like superfamily/Ribonuclease H"/>
    <property type="match status" value="1"/>
</dbReference>
<organism evidence="3 4">
    <name type="scientific">Stichopus japonicus</name>
    <name type="common">Sea cucumber</name>
    <dbReference type="NCBI Taxonomy" id="307972"/>
    <lineage>
        <taxon>Eukaryota</taxon>
        <taxon>Metazoa</taxon>
        <taxon>Echinodermata</taxon>
        <taxon>Eleutherozoa</taxon>
        <taxon>Echinozoa</taxon>
        <taxon>Holothuroidea</taxon>
        <taxon>Aspidochirotacea</taxon>
        <taxon>Aspidochirotida</taxon>
        <taxon>Stichopodidae</taxon>
        <taxon>Apostichopus</taxon>
    </lineage>
</organism>
<dbReference type="AlphaFoldDB" id="A0A2G8KJH8"/>
<evidence type="ECO:0000256" key="1">
    <source>
        <dbReference type="SAM" id="MobiDB-lite"/>
    </source>
</evidence>
<dbReference type="PANTHER" id="PTHR37984:SF8">
    <property type="entry name" value="CCHC-TYPE DOMAIN-CONTAINING PROTEIN"/>
    <property type="match status" value="1"/>
</dbReference>
<reference evidence="3 4" key="1">
    <citation type="journal article" date="2017" name="PLoS Biol.">
        <title>The sea cucumber genome provides insights into morphological evolution and visceral regeneration.</title>
        <authorList>
            <person name="Zhang X."/>
            <person name="Sun L."/>
            <person name="Yuan J."/>
            <person name="Sun Y."/>
            <person name="Gao Y."/>
            <person name="Zhang L."/>
            <person name="Li S."/>
            <person name="Dai H."/>
            <person name="Hamel J.F."/>
            <person name="Liu C."/>
            <person name="Yu Y."/>
            <person name="Liu S."/>
            <person name="Lin W."/>
            <person name="Guo K."/>
            <person name="Jin S."/>
            <person name="Xu P."/>
            <person name="Storey K.B."/>
            <person name="Huan P."/>
            <person name="Zhang T."/>
            <person name="Zhou Y."/>
            <person name="Zhang J."/>
            <person name="Lin C."/>
            <person name="Li X."/>
            <person name="Xing L."/>
            <person name="Huo D."/>
            <person name="Sun M."/>
            <person name="Wang L."/>
            <person name="Mercier A."/>
            <person name="Li F."/>
            <person name="Yang H."/>
            <person name="Xiang J."/>
        </authorList>
    </citation>
    <scope>NUCLEOTIDE SEQUENCE [LARGE SCALE GENOMIC DNA]</scope>
    <source>
        <strain evidence="3">Shaxun</strain>
        <tissue evidence="3">Muscle</tissue>
    </source>
</reference>
<feature type="domain" description="Integrase catalytic" evidence="2">
    <location>
        <begin position="451"/>
        <end position="613"/>
    </location>
</feature>
<dbReference type="EMBL" id="MRZV01000537">
    <property type="protein sequence ID" value="PIK48162.1"/>
    <property type="molecule type" value="Genomic_DNA"/>
</dbReference>
<dbReference type="InterPro" id="IPR000477">
    <property type="entry name" value="RT_dom"/>
</dbReference>
<dbReference type="Gene3D" id="1.10.340.70">
    <property type="match status" value="1"/>
</dbReference>
<dbReference type="InterPro" id="IPR041577">
    <property type="entry name" value="RT_RNaseH_2"/>
</dbReference>
<dbReference type="OrthoDB" id="5984483at2759"/>
<dbReference type="PANTHER" id="PTHR37984">
    <property type="entry name" value="PROTEIN CBG26694"/>
    <property type="match status" value="1"/>
</dbReference>
<dbReference type="InterPro" id="IPR043502">
    <property type="entry name" value="DNA/RNA_pol_sf"/>
</dbReference>
<dbReference type="SUPFAM" id="SSF53098">
    <property type="entry name" value="Ribonuclease H-like"/>
    <property type="match status" value="1"/>
</dbReference>
<feature type="region of interest" description="Disordered" evidence="1">
    <location>
        <begin position="713"/>
        <end position="736"/>
    </location>
</feature>